<proteinExistence type="predicted"/>
<keyword evidence="3" id="KW-1185">Reference proteome</keyword>
<evidence type="ECO:0000313" key="3">
    <source>
        <dbReference type="Proteomes" id="UP000305881"/>
    </source>
</evidence>
<evidence type="ECO:0008006" key="4">
    <source>
        <dbReference type="Google" id="ProtNLM"/>
    </source>
</evidence>
<feature type="transmembrane region" description="Helical" evidence="1">
    <location>
        <begin position="109"/>
        <end position="132"/>
    </location>
</feature>
<feature type="transmembrane region" description="Helical" evidence="1">
    <location>
        <begin position="250"/>
        <end position="273"/>
    </location>
</feature>
<dbReference type="OrthoDB" id="9809647at2"/>
<feature type="transmembrane region" description="Helical" evidence="1">
    <location>
        <begin position="51"/>
        <end position="73"/>
    </location>
</feature>
<protein>
    <recommendedName>
        <fullName evidence="4">Bile acid:sodium symporter family protein</fullName>
    </recommendedName>
</protein>
<dbReference type="KEGG" id="mbur:EQU24_03445"/>
<feature type="transmembrane region" description="Helical" evidence="1">
    <location>
        <begin position="212"/>
        <end position="230"/>
    </location>
</feature>
<dbReference type="Proteomes" id="UP000305881">
    <property type="component" value="Chromosome"/>
</dbReference>
<reference evidence="3" key="1">
    <citation type="journal article" date="2019" name="J. Bacteriol.">
        <title>A Mutagenic Screen Identifies a TonB-Dependent Receptor Required for the Lanthanide Metal Switch in the Type I Methanotroph 'Methylotuvimicrobium buryatense' 5GB1C.</title>
        <authorList>
            <person name="Groom J.D."/>
            <person name="Ford S.M."/>
            <person name="Pesesky M.W."/>
            <person name="Lidstrom M.E."/>
        </authorList>
    </citation>
    <scope>NUCLEOTIDE SEQUENCE [LARGE SCALE GENOMIC DNA]</scope>
    <source>
        <strain evidence="3">5GB1C</strain>
    </source>
</reference>
<feature type="transmembrane region" description="Helical" evidence="1">
    <location>
        <begin position="80"/>
        <end position="103"/>
    </location>
</feature>
<gene>
    <name evidence="2" type="ORF">EQU24_03445</name>
</gene>
<feature type="transmembrane region" description="Helical" evidence="1">
    <location>
        <begin position="144"/>
        <end position="162"/>
    </location>
</feature>
<dbReference type="AlphaFoldDB" id="A0A4P9UPD3"/>
<feature type="transmembrane region" description="Helical" evidence="1">
    <location>
        <begin position="26"/>
        <end position="45"/>
    </location>
</feature>
<dbReference type="EMBL" id="CP035467">
    <property type="protein sequence ID" value="QCW81406.1"/>
    <property type="molecule type" value="Genomic_DNA"/>
</dbReference>
<feature type="transmembrane region" description="Helical" evidence="1">
    <location>
        <begin position="182"/>
        <end position="200"/>
    </location>
</feature>
<dbReference type="RefSeq" id="WP_014147198.1">
    <property type="nucleotide sequence ID" value="NZ_CP035467.1"/>
</dbReference>
<name>A0A4P9UPD3_METBY</name>
<keyword evidence="1" id="KW-0472">Membrane</keyword>
<keyword evidence="1" id="KW-0812">Transmembrane</keyword>
<dbReference type="InterPro" id="IPR038770">
    <property type="entry name" value="Na+/solute_symporter_sf"/>
</dbReference>
<evidence type="ECO:0000256" key="1">
    <source>
        <dbReference type="SAM" id="Phobius"/>
    </source>
</evidence>
<accession>A0A4P9UPD3</accession>
<sequence length="292" mass="32238">MNKNSLYLVGAIATGFIFNRGHEFSFLIKYLLMIMLFFPLLKATVPRDAAVYSHAMKLCLVMAGTSIAAYWLIKSLDRDLATIAFLLIATPTATAAPMVIRLLNKNVTYVITAVVTTNLLAALSLPFILDFIHPGERNINPGNMLLATMTVVGIPLVLAQLIRAYRIQLANKLTKINKLPFLIWLLVIYLATAKASEYLYSHHVPSLMLGKIALISLLTCGFNFLIGHYVGGVNYAVEGSQSLGQKNTMFMSWIALEYVSPLAVLGPVCYLVFQNLYNSVLLSRNKHPKPVG</sequence>
<evidence type="ECO:0000313" key="2">
    <source>
        <dbReference type="EMBL" id="QCW81406.1"/>
    </source>
</evidence>
<dbReference type="Gene3D" id="1.20.1530.20">
    <property type="match status" value="1"/>
</dbReference>
<organism evidence="2 3">
    <name type="scientific">Methylotuvimicrobium buryatense</name>
    <name type="common">Methylomicrobium buryatense</name>
    <dbReference type="NCBI Taxonomy" id="95641"/>
    <lineage>
        <taxon>Bacteria</taxon>
        <taxon>Pseudomonadati</taxon>
        <taxon>Pseudomonadota</taxon>
        <taxon>Gammaproteobacteria</taxon>
        <taxon>Methylococcales</taxon>
        <taxon>Methylococcaceae</taxon>
        <taxon>Methylotuvimicrobium</taxon>
    </lineage>
</organism>
<dbReference type="STRING" id="675511.GCA_000341735_02321"/>
<keyword evidence="1" id="KW-1133">Transmembrane helix</keyword>